<dbReference type="Proteomes" id="UP001062846">
    <property type="component" value="Chromosome 5"/>
</dbReference>
<protein>
    <submittedName>
        <fullName evidence="1">Uncharacterized protein</fullName>
    </submittedName>
</protein>
<comment type="caution">
    <text evidence="1">The sequence shown here is derived from an EMBL/GenBank/DDBJ whole genome shotgun (WGS) entry which is preliminary data.</text>
</comment>
<evidence type="ECO:0000313" key="2">
    <source>
        <dbReference type="Proteomes" id="UP001062846"/>
    </source>
</evidence>
<dbReference type="EMBL" id="CM046392">
    <property type="protein sequence ID" value="KAI8554700.1"/>
    <property type="molecule type" value="Genomic_DNA"/>
</dbReference>
<keyword evidence="2" id="KW-1185">Reference proteome</keyword>
<name>A0ACC0NN80_RHOML</name>
<gene>
    <name evidence="1" type="ORF">RHMOL_Rhmol05G0118700</name>
</gene>
<evidence type="ECO:0000313" key="1">
    <source>
        <dbReference type="EMBL" id="KAI8554700.1"/>
    </source>
</evidence>
<organism evidence="1 2">
    <name type="scientific">Rhododendron molle</name>
    <name type="common">Chinese azalea</name>
    <name type="synonym">Azalea mollis</name>
    <dbReference type="NCBI Taxonomy" id="49168"/>
    <lineage>
        <taxon>Eukaryota</taxon>
        <taxon>Viridiplantae</taxon>
        <taxon>Streptophyta</taxon>
        <taxon>Embryophyta</taxon>
        <taxon>Tracheophyta</taxon>
        <taxon>Spermatophyta</taxon>
        <taxon>Magnoliopsida</taxon>
        <taxon>eudicotyledons</taxon>
        <taxon>Gunneridae</taxon>
        <taxon>Pentapetalae</taxon>
        <taxon>asterids</taxon>
        <taxon>Ericales</taxon>
        <taxon>Ericaceae</taxon>
        <taxon>Ericoideae</taxon>
        <taxon>Rhodoreae</taxon>
        <taxon>Rhododendron</taxon>
    </lineage>
</organism>
<accession>A0ACC0NN80</accession>
<reference evidence="1" key="1">
    <citation type="submission" date="2022-02" db="EMBL/GenBank/DDBJ databases">
        <title>Plant Genome Project.</title>
        <authorList>
            <person name="Zhang R.-G."/>
        </authorList>
    </citation>
    <scope>NUCLEOTIDE SEQUENCE</scope>
    <source>
        <strain evidence="1">AT1</strain>
    </source>
</reference>
<proteinExistence type="predicted"/>
<sequence length="348" mass="38170">MIRRTNPGSTALLKVERTLLNTTPVFQRMFVVYEAQARGFVNGCRPIIGLDVCHLKGPFLGQLMHAVGRNANDQMFPIAIAVVEAKLKDSWVWFLENLLQVIERSEEHGWTFISDRQKGLVESFKQLMPGADHRFCVRHIYANLKDIYKDDSQWVHVELDAITAPPLRRPPGRPKKARRKASDEPKNAHLVRRTHQSLRSSKCQQYGHNTRTCKGALVSSGITIATSMPTNGMTSVLSCVGPNDKGKGIAIGDLVPCFGMGSGRGSGRGSSRGGTGRGSSRGTGRGVNSTAAQMQMRSTTFREVYFSRGVGNSATIAIMDKFHPSQGSSNMPQVNNSNYGSLEGYAPF</sequence>